<evidence type="ECO:0000313" key="1">
    <source>
        <dbReference type="EMBL" id="KAF0314888.1"/>
    </source>
</evidence>
<dbReference type="EMBL" id="WOWK01000276">
    <property type="protein sequence ID" value="KAF0314888.1"/>
    <property type="molecule type" value="Genomic_DNA"/>
</dbReference>
<sequence length="46" mass="5203">MKGYAIGALTILTSDARATSAAREKRKQLLRIICSPNKLKLFIRER</sequence>
<reference evidence="2 3" key="1">
    <citation type="submission" date="2019-12" db="EMBL/GenBank/DDBJ databases">
        <title>A genome sequence resource for the geographically widespread anthracnose pathogen Colletotrichum asianum.</title>
        <authorList>
            <person name="Meng Y."/>
        </authorList>
    </citation>
    <scope>NUCLEOTIDE SEQUENCE [LARGE SCALE GENOMIC DNA]</scope>
    <source>
        <strain evidence="2 3">ICMP 18580</strain>
    </source>
</reference>
<protein>
    <submittedName>
        <fullName evidence="2">Uncharacterized protein</fullName>
    </submittedName>
</protein>
<evidence type="ECO:0000313" key="3">
    <source>
        <dbReference type="Proteomes" id="UP000434172"/>
    </source>
</evidence>
<dbReference type="EMBL" id="WOWK01000275">
    <property type="protein sequence ID" value="KAF0314889.1"/>
    <property type="molecule type" value="Genomic_DNA"/>
</dbReference>
<dbReference type="AlphaFoldDB" id="A0A8H3ZCX3"/>
<organism evidence="2 3">
    <name type="scientific">Colletotrichum asianum</name>
    <dbReference type="NCBI Taxonomy" id="702518"/>
    <lineage>
        <taxon>Eukaryota</taxon>
        <taxon>Fungi</taxon>
        <taxon>Dikarya</taxon>
        <taxon>Ascomycota</taxon>
        <taxon>Pezizomycotina</taxon>
        <taxon>Sordariomycetes</taxon>
        <taxon>Hypocreomycetidae</taxon>
        <taxon>Glomerellales</taxon>
        <taxon>Glomerellaceae</taxon>
        <taxon>Colletotrichum</taxon>
        <taxon>Colletotrichum gloeosporioides species complex</taxon>
    </lineage>
</organism>
<proteinExistence type="predicted"/>
<dbReference type="Proteomes" id="UP000434172">
    <property type="component" value="Unassembled WGS sequence"/>
</dbReference>
<name>A0A8H3ZCX3_9PEZI</name>
<comment type="caution">
    <text evidence="2">The sequence shown here is derived from an EMBL/GenBank/DDBJ whole genome shotgun (WGS) entry which is preliminary data.</text>
</comment>
<evidence type="ECO:0000313" key="2">
    <source>
        <dbReference type="EMBL" id="KAF0314889.1"/>
    </source>
</evidence>
<gene>
    <name evidence="2" type="ORF">GQ607_017879</name>
    <name evidence="1" type="ORF">GQ607_017880</name>
</gene>
<accession>A0A8H3ZCX3</accession>
<keyword evidence="3" id="KW-1185">Reference proteome</keyword>